<keyword evidence="2" id="KW-0238">DNA-binding</keyword>
<evidence type="ECO:0000256" key="3">
    <source>
        <dbReference type="ARBA" id="ARBA00023163"/>
    </source>
</evidence>
<accession>A0ABN1JUB7</accession>
<dbReference type="PROSITE" id="PS00041">
    <property type="entry name" value="HTH_ARAC_FAMILY_1"/>
    <property type="match status" value="1"/>
</dbReference>
<evidence type="ECO:0000256" key="1">
    <source>
        <dbReference type="ARBA" id="ARBA00023015"/>
    </source>
</evidence>
<keyword evidence="1" id="KW-0805">Transcription regulation</keyword>
<evidence type="ECO:0000256" key="2">
    <source>
        <dbReference type="ARBA" id="ARBA00023125"/>
    </source>
</evidence>
<proteinExistence type="predicted"/>
<dbReference type="SMART" id="SM00342">
    <property type="entry name" value="HTH_ARAC"/>
    <property type="match status" value="1"/>
</dbReference>
<comment type="caution">
    <text evidence="6">The sequence shown here is derived from an EMBL/GenBank/DDBJ whole genome shotgun (WGS) entry which is preliminary data.</text>
</comment>
<name>A0ABN1JUB7_9BURK</name>
<evidence type="ECO:0000256" key="4">
    <source>
        <dbReference type="SAM" id="MobiDB-lite"/>
    </source>
</evidence>
<feature type="compositionally biased region" description="Low complexity" evidence="4">
    <location>
        <begin position="1"/>
        <end position="12"/>
    </location>
</feature>
<evidence type="ECO:0000259" key="5">
    <source>
        <dbReference type="PROSITE" id="PS01124"/>
    </source>
</evidence>
<feature type="domain" description="HTH araC/xylS-type" evidence="5">
    <location>
        <begin position="233"/>
        <end position="335"/>
    </location>
</feature>
<dbReference type="InterPro" id="IPR018062">
    <property type="entry name" value="HTH_AraC-typ_CS"/>
</dbReference>
<keyword evidence="7" id="KW-1185">Reference proteome</keyword>
<dbReference type="PANTHER" id="PTHR46796:SF12">
    <property type="entry name" value="HTH-TYPE DNA-BINDING TRANSCRIPTIONAL ACTIVATOR EUTR"/>
    <property type="match status" value="1"/>
</dbReference>
<dbReference type="PANTHER" id="PTHR46796">
    <property type="entry name" value="HTH-TYPE TRANSCRIPTIONAL ACTIVATOR RHAS-RELATED"/>
    <property type="match status" value="1"/>
</dbReference>
<dbReference type="Pfam" id="PF12833">
    <property type="entry name" value="HTH_18"/>
    <property type="match status" value="1"/>
</dbReference>
<sequence length="345" mass="36605">MAQPFPALSPASGSPPPGLHLRQTGDADEQAALLQHWQQDYAQLSAGPFEGRVRELWLGDLHLFVEDTSRRLLQRGALPAGQLALGLPLSLGLGAVSFCGNTDWQGQARAERFCSFSGAAGFEFVTPEGLCMAGLSLPLHSLQALASPAQQQAMARLASRAGLHAAAPQRLQALREQVATVLAMAQAQPELLASAHAAGQLREELLSHLLALLPADADAAPALSPARAGTLVARAQAWLRQAASASLADEPPSVATLCDALGVSRRTLQSAFQQTTGLAPAAFLRTVRLTAARRALREARSVAEAATSQGFWHLGQFSQDYRELFGELPSSTWKRWQQPGGSALH</sequence>
<dbReference type="PROSITE" id="PS01124">
    <property type="entry name" value="HTH_ARAC_FAMILY_2"/>
    <property type="match status" value="1"/>
</dbReference>
<gene>
    <name evidence="6" type="primary">eutR</name>
    <name evidence="6" type="ORF">GCM10009107_14660</name>
</gene>
<dbReference type="InterPro" id="IPR050204">
    <property type="entry name" value="AraC_XylS_family_regulators"/>
</dbReference>
<dbReference type="InterPro" id="IPR018060">
    <property type="entry name" value="HTH_AraC"/>
</dbReference>
<feature type="region of interest" description="Disordered" evidence="4">
    <location>
        <begin position="1"/>
        <end position="23"/>
    </location>
</feature>
<keyword evidence="3" id="KW-0804">Transcription</keyword>
<dbReference type="RefSeq" id="WP_231011218.1">
    <property type="nucleotide sequence ID" value="NZ_BAAAEW010000006.1"/>
</dbReference>
<evidence type="ECO:0000313" key="7">
    <source>
        <dbReference type="Proteomes" id="UP001500279"/>
    </source>
</evidence>
<dbReference type="Proteomes" id="UP001500279">
    <property type="component" value="Unassembled WGS sequence"/>
</dbReference>
<organism evidence="6 7">
    <name type="scientific">Ideonella azotifigens</name>
    <dbReference type="NCBI Taxonomy" id="513160"/>
    <lineage>
        <taxon>Bacteria</taxon>
        <taxon>Pseudomonadati</taxon>
        <taxon>Pseudomonadota</taxon>
        <taxon>Betaproteobacteria</taxon>
        <taxon>Burkholderiales</taxon>
        <taxon>Sphaerotilaceae</taxon>
        <taxon>Ideonella</taxon>
    </lineage>
</organism>
<reference evidence="6 7" key="1">
    <citation type="journal article" date="2019" name="Int. J. Syst. Evol. Microbiol.">
        <title>The Global Catalogue of Microorganisms (GCM) 10K type strain sequencing project: providing services to taxonomists for standard genome sequencing and annotation.</title>
        <authorList>
            <consortium name="The Broad Institute Genomics Platform"/>
            <consortium name="The Broad Institute Genome Sequencing Center for Infectious Disease"/>
            <person name="Wu L."/>
            <person name="Ma J."/>
        </authorList>
    </citation>
    <scope>NUCLEOTIDE SEQUENCE [LARGE SCALE GENOMIC DNA]</scope>
    <source>
        <strain evidence="6 7">JCM 15503</strain>
    </source>
</reference>
<dbReference type="Gene3D" id="1.10.10.60">
    <property type="entry name" value="Homeodomain-like"/>
    <property type="match status" value="1"/>
</dbReference>
<protein>
    <submittedName>
        <fullName evidence="6">HTH-type transcriptional regulator EutR</fullName>
    </submittedName>
</protein>
<evidence type="ECO:0000313" key="6">
    <source>
        <dbReference type="EMBL" id="GAA0746766.1"/>
    </source>
</evidence>
<dbReference type="EMBL" id="BAAAEW010000006">
    <property type="protein sequence ID" value="GAA0746766.1"/>
    <property type="molecule type" value="Genomic_DNA"/>
</dbReference>